<reference evidence="2" key="1">
    <citation type="submission" date="2018-06" db="EMBL/GenBank/DDBJ databases">
        <authorList>
            <person name="Zhirakovskaya E."/>
        </authorList>
    </citation>
    <scope>NUCLEOTIDE SEQUENCE</scope>
</reference>
<keyword evidence="1" id="KW-1133">Transmembrane helix</keyword>
<protein>
    <submittedName>
        <fullName evidence="2">Uncharacterized protein</fullName>
    </submittedName>
</protein>
<gene>
    <name evidence="2" type="ORF">MNBD_GAMMA14-1844</name>
</gene>
<proteinExistence type="predicted"/>
<organism evidence="2">
    <name type="scientific">hydrothermal vent metagenome</name>
    <dbReference type="NCBI Taxonomy" id="652676"/>
    <lineage>
        <taxon>unclassified sequences</taxon>
        <taxon>metagenomes</taxon>
        <taxon>ecological metagenomes</taxon>
    </lineage>
</organism>
<dbReference type="EMBL" id="UOFM01000275">
    <property type="protein sequence ID" value="VAW78696.1"/>
    <property type="molecule type" value="Genomic_DNA"/>
</dbReference>
<dbReference type="AlphaFoldDB" id="A0A3B0ZDB1"/>
<name>A0A3B0ZDB1_9ZZZZ</name>
<feature type="transmembrane region" description="Helical" evidence="1">
    <location>
        <begin position="7"/>
        <end position="24"/>
    </location>
</feature>
<evidence type="ECO:0000256" key="1">
    <source>
        <dbReference type="SAM" id="Phobius"/>
    </source>
</evidence>
<keyword evidence="1" id="KW-0812">Transmembrane</keyword>
<evidence type="ECO:0000313" key="2">
    <source>
        <dbReference type="EMBL" id="VAW78696.1"/>
    </source>
</evidence>
<keyword evidence="1" id="KW-0472">Membrane</keyword>
<sequence length="172" mass="19437">MENRKPLYIGLIVTSLVLALVYFTTVNKNTTSQSGQQSNKLPTPVITLQKKTPQSAVTTKPAPEQQDLLAEAVDEQFADKPDIQKAWVRRGQTIVLKNHPMADSANFRGSFFHRGFKDLAVTCGEVQFRANGKIIGNYQRFIYSGGQLSYLETDVQNFYLLWDKLCVQIHNK</sequence>
<accession>A0A3B0ZDB1</accession>